<name>A0A0E9XVR0_ANGAN</name>
<reference evidence="1" key="2">
    <citation type="journal article" date="2015" name="Fish Shellfish Immunol.">
        <title>Early steps in the European eel (Anguilla anguilla)-Vibrio vulnificus interaction in the gills: Role of the RtxA13 toxin.</title>
        <authorList>
            <person name="Callol A."/>
            <person name="Pajuelo D."/>
            <person name="Ebbesson L."/>
            <person name="Teles M."/>
            <person name="MacKenzie S."/>
            <person name="Amaro C."/>
        </authorList>
    </citation>
    <scope>NUCLEOTIDE SEQUENCE</scope>
</reference>
<sequence length="21" mass="2550">MNYYWHLAPISGPHIYEFPIT</sequence>
<evidence type="ECO:0000313" key="1">
    <source>
        <dbReference type="EMBL" id="JAI05951.1"/>
    </source>
</evidence>
<accession>A0A0E9XVR0</accession>
<protein>
    <submittedName>
        <fullName evidence="1">Uncharacterized protein</fullName>
    </submittedName>
</protein>
<proteinExistence type="predicted"/>
<dbReference type="AlphaFoldDB" id="A0A0E9XVR0"/>
<reference evidence="1" key="1">
    <citation type="submission" date="2014-11" db="EMBL/GenBank/DDBJ databases">
        <authorList>
            <person name="Amaro Gonzalez C."/>
        </authorList>
    </citation>
    <scope>NUCLEOTIDE SEQUENCE</scope>
</reference>
<organism evidence="1">
    <name type="scientific">Anguilla anguilla</name>
    <name type="common">European freshwater eel</name>
    <name type="synonym">Muraena anguilla</name>
    <dbReference type="NCBI Taxonomy" id="7936"/>
    <lineage>
        <taxon>Eukaryota</taxon>
        <taxon>Metazoa</taxon>
        <taxon>Chordata</taxon>
        <taxon>Craniata</taxon>
        <taxon>Vertebrata</taxon>
        <taxon>Euteleostomi</taxon>
        <taxon>Actinopterygii</taxon>
        <taxon>Neopterygii</taxon>
        <taxon>Teleostei</taxon>
        <taxon>Anguilliformes</taxon>
        <taxon>Anguillidae</taxon>
        <taxon>Anguilla</taxon>
    </lineage>
</organism>
<dbReference type="EMBL" id="GBXM01002627">
    <property type="protein sequence ID" value="JAI05951.1"/>
    <property type="molecule type" value="Transcribed_RNA"/>
</dbReference>